<dbReference type="Gene3D" id="1.25.10.10">
    <property type="entry name" value="Leucine-rich Repeat Variant"/>
    <property type="match status" value="1"/>
</dbReference>
<organism evidence="6 7">
    <name type="scientific">Batillaria attramentaria</name>
    <dbReference type="NCBI Taxonomy" id="370345"/>
    <lineage>
        <taxon>Eukaryota</taxon>
        <taxon>Metazoa</taxon>
        <taxon>Spiralia</taxon>
        <taxon>Lophotrochozoa</taxon>
        <taxon>Mollusca</taxon>
        <taxon>Gastropoda</taxon>
        <taxon>Caenogastropoda</taxon>
        <taxon>Sorbeoconcha</taxon>
        <taxon>Cerithioidea</taxon>
        <taxon>Batillariidae</taxon>
        <taxon>Batillaria</taxon>
    </lineage>
</organism>
<feature type="domain" description="U3 small nucleolar RNA-associated protein 20 C-terminal" evidence="5">
    <location>
        <begin position="2145"/>
        <end position="2434"/>
    </location>
</feature>
<feature type="transmembrane region" description="Helical" evidence="2">
    <location>
        <begin position="88"/>
        <end position="109"/>
    </location>
</feature>
<name>A0ABD0K0X9_9CAEN</name>
<dbReference type="Proteomes" id="UP001519460">
    <property type="component" value="Unassembled WGS sequence"/>
</dbReference>
<dbReference type="Pfam" id="PF20416">
    <property type="entry name" value="UTP20"/>
    <property type="match status" value="1"/>
</dbReference>
<comment type="caution">
    <text evidence="6">The sequence shown here is derived from an EMBL/GenBank/DDBJ whole genome shotgun (WGS) entry which is preliminary data.</text>
</comment>
<evidence type="ECO:0000313" key="7">
    <source>
        <dbReference type="Proteomes" id="UP001519460"/>
    </source>
</evidence>
<feature type="region of interest" description="Disordered" evidence="1">
    <location>
        <begin position="1476"/>
        <end position="1503"/>
    </location>
</feature>
<accession>A0ABD0K0X9</accession>
<proteinExistence type="predicted"/>
<protein>
    <recommendedName>
        <fullName evidence="8">Small subunit processome component 20 homolog</fullName>
    </recommendedName>
</protein>
<evidence type="ECO:0000256" key="1">
    <source>
        <dbReference type="SAM" id="MobiDB-lite"/>
    </source>
</evidence>
<feature type="non-terminal residue" evidence="6">
    <location>
        <position position="2437"/>
    </location>
</feature>
<dbReference type="InterPro" id="IPR016024">
    <property type="entry name" value="ARM-type_fold"/>
</dbReference>
<feature type="transmembrane region" description="Helical" evidence="2">
    <location>
        <begin position="121"/>
        <end position="142"/>
    </location>
</feature>
<feature type="domain" description="U3 small nucleolar RNA-associated protein 20 N-terminal" evidence="3">
    <location>
        <begin position="1102"/>
        <end position="1301"/>
    </location>
</feature>
<dbReference type="InterPro" id="IPR011989">
    <property type="entry name" value="ARM-like"/>
</dbReference>
<dbReference type="InterPro" id="IPR057525">
    <property type="entry name" value="UTP20_C"/>
</dbReference>
<feature type="compositionally biased region" description="Acidic residues" evidence="1">
    <location>
        <begin position="335"/>
        <end position="360"/>
    </location>
</feature>
<evidence type="ECO:0000256" key="2">
    <source>
        <dbReference type="SAM" id="Phobius"/>
    </source>
</evidence>
<evidence type="ECO:0008006" key="8">
    <source>
        <dbReference type="Google" id="ProtNLM"/>
    </source>
</evidence>
<dbReference type="InterPro" id="IPR046523">
    <property type="entry name" value="UTP20_dom"/>
</dbReference>
<dbReference type="InterPro" id="IPR011430">
    <property type="entry name" value="UTP20_N"/>
</dbReference>
<dbReference type="PANTHER" id="PTHR17695">
    <property type="entry name" value="SMALL SUBUNIT PROCESSOME COMPONENT 20 HOMOLOG"/>
    <property type="match status" value="1"/>
</dbReference>
<feature type="domain" description="U3 small nucleolar RNA-associated protein 20" evidence="4">
    <location>
        <begin position="1578"/>
        <end position="1794"/>
    </location>
</feature>
<reference evidence="6 7" key="1">
    <citation type="journal article" date="2023" name="Sci. Data">
        <title>Genome assembly of the Korean intertidal mud-creeper Batillaria attramentaria.</title>
        <authorList>
            <person name="Patra A.K."/>
            <person name="Ho P.T."/>
            <person name="Jun S."/>
            <person name="Lee S.J."/>
            <person name="Kim Y."/>
            <person name="Won Y.J."/>
        </authorList>
    </citation>
    <scope>NUCLEOTIDE SEQUENCE [LARGE SCALE GENOMIC DNA]</scope>
    <source>
        <strain evidence="6">Wonlab-2016</strain>
    </source>
</reference>
<feature type="transmembrane region" description="Helical" evidence="2">
    <location>
        <begin position="45"/>
        <end position="68"/>
    </location>
</feature>
<feature type="region of interest" description="Disordered" evidence="1">
    <location>
        <begin position="332"/>
        <end position="396"/>
    </location>
</feature>
<evidence type="ECO:0000313" key="6">
    <source>
        <dbReference type="EMBL" id="KAK7480717.1"/>
    </source>
</evidence>
<dbReference type="PANTHER" id="PTHR17695:SF11">
    <property type="entry name" value="SMALL SUBUNIT PROCESSOME COMPONENT 20 HOMOLOG"/>
    <property type="match status" value="1"/>
</dbReference>
<feature type="transmembrane region" description="Helical" evidence="2">
    <location>
        <begin position="14"/>
        <end position="33"/>
    </location>
</feature>
<dbReference type="EMBL" id="JACVVK020000276">
    <property type="protein sequence ID" value="KAK7480717.1"/>
    <property type="molecule type" value="Genomic_DNA"/>
</dbReference>
<evidence type="ECO:0000259" key="4">
    <source>
        <dbReference type="Pfam" id="PF20416"/>
    </source>
</evidence>
<dbReference type="InterPro" id="IPR052575">
    <property type="entry name" value="SSU_processome_comp_20"/>
</dbReference>
<feature type="transmembrane region" description="Helical" evidence="2">
    <location>
        <begin position="190"/>
        <end position="212"/>
    </location>
</feature>
<keyword evidence="2" id="KW-0472">Membrane</keyword>
<dbReference type="Pfam" id="PF07539">
    <property type="entry name" value="UTP20_N"/>
    <property type="match status" value="2"/>
</dbReference>
<evidence type="ECO:0000259" key="3">
    <source>
        <dbReference type="Pfam" id="PF07539"/>
    </source>
</evidence>
<feature type="domain" description="U3 small nucleolar RNA-associated protein 20 N-terminal" evidence="3">
    <location>
        <begin position="399"/>
        <end position="836"/>
    </location>
</feature>
<keyword evidence="7" id="KW-1185">Reference proteome</keyword>
<evidence type="ECO:0000259" key="5">
    <source>
        <dbReference type="Pfam" id="PF23099"/>
    </source>
</evidence>
<keyword evidence="2" id="KW-0812">Transmembrane</keyword>
<dbReference type="Pfam" id="PF23099">
    <property type="entry name" value="UTP20_C"/>
    <property type="match status" value="1"/>
</dbReference>
<feature type="transmembrane region" description="Helical" evidence="2">
    <location>
        <begin position="154"/>
        <end position="178"/>
    </location>
</feature>
<sequence length="2437" mass="275195">MSLLYLMGTLLCPMYKLCVLQMSLLYLMGTLLCPMYKLCVLQMSLLYLMGTLLCPMYKLCVLQMSLLYLMGTLLCPMYKLCVLQMSLLYLMGTLLCPMTLLYLMGTLLCPMYKLCVLQMSLLYLMGTLLCPMTLLYLMGTLLCPMYKLCVLQMPLLYLMGTLLCPMYKLCVLQMPLLYLMGTLLCPMYKLCVLQMSLLYLMGTLLCPMTLLWEPVCELIATHARGLEREQFWGAFSHWLKFAAVKAVEELKTPPSSSTDDEDSLLDKWMEAVLKSERRPDHASFRNLLWKAMSLFPEKCEPKSRDVVPLFLDFLEKEYYLSDLTVAPTQNIQADDSTDNLDDVSQDDTAIDDFDGDGDEGDGAKMPKRDEGKLHSENDEGKVTQSGSGSNRGKGKGKSAVQSLLVHLNLFAKFQNPKSLYQEEALRDVFFQVKLDCVMTYRYKFLTPYRENFERLLDDKTFKTEVVLFSVDAESSEIKPEHRQDLLPVLMRILYGKMLSKAGTETSGKRRVDIRRSIVFRFLAGCSPEEMQYFLDLVFGPFKRFVTDDPFRMVKKIITETDLTRVVPPKRMKGVLGAVVVVTEKLGHLLASNARSILHLLLGVAATCNACLKRREEVRPAAVTQLKSVRLMAITRLIQFFDDFDKYQFRDTEIDAIMEAFVWPQLDRLTLESKCQPHFFLLVKEQHGQGLSPLAAVFSLLTTPGVSVPVSIVILKTVENLLEDTANKESKSIGEGVKMVRPFVPALLSFIEGSIHKLGSHLDKNRKAGATKENLLELKILARDVEVGEEEEGAEGVTPKNPNTSVLSTFFLFLPPQSPVSISSNTSVLSTFFLFLPPQSPVSVSSNTSVLSTFFLFLPPQSPVSVSSNTSVLSTFFLFLPPQSPVSVSSNTSVLSTFFLFLPPQSPVSVSSNTSVLSTFFLFLPPQSPVSVSSNTSVLSTFFLFLPPQSPVSVSSNTSVLSTFFLFLPPQSPVSVSSNTSVLSTFFLFLPPQSPVSVSSNTSVLSTFFLFLPPQSPVSVSSNTSVLSTFFLFLPPQSPVSVSSNTSVLSTFFLFLPPQLPVSVSSNTSVLSTFFLFLPPQSPVSVSSNTSVLSTFFLFLPPQVSVYIEDDEQSVRLCSLLMPFFVGKTALQQQLEESTLESVLNLMKTVKNPQPFYRSLLPLFLGVERRQSRILLCQILKVVGEKVPALEEVADIVEKLNAWNPRQTEEPDYSLRLETFRLFAQRLKEWTQVNADFLLAIIYNCFFFIRNFDDLSLRDNSTHCLVTIVQHCKALNSDPDLYKEIIAGVILPEIKKGLRSKQEAVRHEFLAVLQALVLAYPEQREFLGLSGLRDTDVDSDFFENIRHIQIHKQTKALRRLSRYLHSHKLRADQHMGFFVPLLYSYLLDQRYAKSGGLLDASVDLTCMICRQLPWENYYQLLRLYLSHLPRHLETQRTIIKVIVAILDGFHFDLSQSQFVVSNKPKVVAQATSANSAAADTKPVEVDGNSSGKEDEGEATEENAKDAEEELSKLATMAAELTDLDVSVEFSAERKDVCAPGLATRIHRMVLQSLIPQLHKTLTEKVKSDEIHKLAQVKYAEDEEILRVPIAMAMIKLLQKLPSGALEHKLPGILLRVCNFLKSRAQDIRMTARDTLVKAVQSLGPRFLPFIIKEMRAVLTRGYQLHVLSFSVHYILRNMLTLLKPGDLDPALNDLHAVFQEELFGAVSEEKDVEGITSKLFEAKTIKGYLTYEIIAQYISPDCLGALVKPLKMVLEKTHSQRTANKVRLVLQRISSGLINNTAITMETMMVFVHSLTADNLPMLREEKPQVSMDSEKNSKPQKPQSCLILPAEIPRGGVKPKSSKKTTLDVLVEFGLLLLHACLKKSMLEAENSSHLGLLDPLVPSLLECLSLKYVRVNSATLRCMCRLLSFPLPTLKKKIKSVARELFVLLKNYASAGAAKGDNQELVFTCFKAVTVLVREVKYYKLSAEHLQVLLTFCEEDIHDHTRQSTAFSAILQRKLNVPELHELMSTMESMSITAEAQHLRLQCRQVVMQYLLDYPMGKKLQQHVEFFVSQLSYEREDGRQSALEILLTMFDAFPQHTLDQYAGLLFVPLSVTLINDESTKCRKMASLAIKSLLEKVDVRTRDSLFSITFKWMSDKKVSHRMLSAQLAGLFVEVEPSHFERVRLSTVFPLLLDHTDPIKFHSSKEASEEQEYDHWLFNLMTLLSKILRSTDILQQARWREDIGHILEHVREHLLYPHSWVRLVCCQIFGQVFASTKQDGHEIPPFLAENTQTKMKKLVQQMCSQLQSPLLDDDLASQVVKNLVFLAKLFHLTDQEGQFSLGWLARKLTKEANFEKIHNTKVTVRRNHVFKWVAAVSLEFSADIIKPLLPTVLPSLQREAEDNSHDDTLKTLAQEVIELLKKKVGVEEFSAVYTNTQQVRQQRKEARKVKRAVD</sequence>
<gene>
    <name evidence="6" type="ORF">BaRGS_00028085</name>
</gene>
<dbReference type="SUPFAM" id="SSF48371">
    <property type="entry name" value="ARM repeat"/>
    <property type="match status" value="1"/>
</dbReference>
<keyword evidence="2" id="KW-1133">Transmembrane helix</keyword>
<feature type="compositionally biased region" description="Basic and acidic residues" evidence="1">
    <location>
        <begin position="361"/>
        <end position="381"/>
    </location>
</feature>